<dbReference type="OrthoDB" id="73040at2"/>
<accession>A0A0C5WRY3</accession>
<protein>
    <submittedName>
        <fullName evidence="2">Uncharacterized protein</fullName>
    </submittedName>
</protein>
<feature type="chain" id="PRO_5002184618" evidence="1">
    <location>
        <begin position="24"/>
        <end position="175"/>
    </location>
</feature>
<sequence length="175" mass="19449">MKYFNKIAPVVALMASFGTSAMTAEEFSALSPQQALKHSHQWHRTGEATVKVMPDSLEATLPSGEEAAIPLTEEFLLSVAPYINYTHPCTYHVPTGCQGELVEEELHLMIKDMATGKVVKNEMVTTQKDGFIDIWMPRDGDYQFMFHKGNLMASEVLSTKGDSRTCITTMKLVAM</sequence>
<name>A0A0C5WRY3_9GAMM</name>
<keyword evidence="3" id="KW-1185">Reference proteome</keyword>
<dbReference type="PATRIC" id="fig|658445.3.peg.4469"/>
<dbReference type="Proteomes" id="UP000032303">
    <property type="component" value="Chromosome 2"/>
</dbReference>
<dbReference type="STRING" id="658445.H744_2c2461"/>
<evidence type="ECO:0000313" key="3">
    <source>
        <dbReference type="Proteomes" id="UP000032303"/>
    </source>
</evidence>
<feature type="signal peptide" evidence="1">
    <location>
        <begin position="1"/>
        <end position="23"/>
    </location>
</feature>
<proteinExistence type="predicted"/>
<dbReference type="HOGENOM" id="CLU_115304_1_0_6"/>
<dbReference type="NCBIfam" id="NF038094">
    <property type="entry name" value="CueP_fam"/>
    <property type="match status" value="1"/>
</dbReference>
<keyword evidence="1" id="KW-0732">Signal</keyword>
<evidence type="ECO:0000256" key="1">
    <source>
        <dbReference type="SAM" id="SignalP"/>
    </source>
</evidence>
<dbReference type="InterPro" id="IPR047808">
    <property type="entry name" value="CueP-like"/>
</dbReference>
<dbReference type="Gene3D" id="2.60.40.3700">
    <property type="match status" value="1"/>
</dbReference>
<reference evidence="2 3" key="1">
    <citation type="submission" date="2013-05" db="EMBL/GenBank/DDBJ databases">
        <title>Complete genome sequence of the lipase-producing bacterium Photobacterium gaetbulicola Gung47.</title>
        <authorList>
            <person name="Kim Y.-O."/>
        </authorList>
    </citation>
    <scope>NUCLEOTIDE SEQUENCE [LARGE SCALE GENOMIC DNA]</scope>
    <source>
        <strain evidence="2 3">Gung47</strain>
    </source>
</reference>
<dbReference type="Pfam" id="PF21172">
    <property type="entry name" value="CueP"/>
    <property type="match status" value="1"/>
</dbReference>
<dbReference type="AlphaFoldDB" id="A0A0C5WRY3"/>
<gene>
    <name evidence="2" type="ORF">H744_2c2461</name>
</gene>
<dbReference type="EMBL" id="CP005974">
    <property type="protein sequence ID" value="AJR09117.1"/>
    <property type="molecule type" value="Genomic_DNA"/>
</dbReference>
<organism evidence="2 3">
    <name type="scientific">Photobacterium gaetbulicola Gung47</name>
    <dbReference type="NCBI Taxonomy" id="658445"/>
    <lineage>
        <taxon>Bacteria</taxon>
        <taxon>Pseudomonadati</taxon>
        <taxon>Pseudomonadota</taxon>
        <taxon>Gammaproteobacteria</taxon>
        <taxon>Vibrionales</taxon>
        <taxon>Vibrionaceae</taxon>
        <taxon>Photobacterium</taxon>
    </lineage>
</organism>
<evidence type="ECO:0000313" key="2">
    <source>
        <dbReference type="EMBL" id="AJR09117.1"/>
    </source>
</evidence>
<dbReference type="KEGG" id="pgb:H744_2c2461"/>